<dbReference type="InterPro" id="IPR035994">
    <property type="entry name" value="Nucleoside_phosphorylase_sf"/>
</dbReference>
<dbReference type="EC" id="2.4.2.3" evidence="1"/>
<evidence type="ECO:0000256" key="3">
    <source>
        <dbReference type="ARBA" id="ARBA00048447"/>
    </source>
</evidence>
<dbReference type="SUPFAM" id="SSF53167">
    <property type="entry name" value="Purine and uridine phosphorylases"/>
    <property type="match status" value="1"/>
</dbReference>
<comment type="caution">
    <text evidence="5">The sequence shown here is derived from an EMBL/GenBank/DDBJ whole genome shotgun (WGS) entry which is preliminary data.</text>
</comment>
<keyword evidence="6" id="KW-1185">Reference proteome</keyword>
<dbReference type="OrthoDB" id="9772602at2"/>
<dbReference type="EMBL" id="PXZH01000002">
    <property type="protein sequence ID" value="RST89254.1"/>
    <property type="molecule type" value="Genomic_DNA"/>
</dbReference>
<dbReference type="RefSeq" id="WP_125943188.1">
    <property type="nucleotide sequence ID" value="NZ_PXZH01000002.1"/>
</dbReference>
<comment type="catalytic activity">
    <reaction evidence="3">
        <text>uridine + phosphate = alpha-D-ribose 1-phosphate + uracil</text>
        <dbReference type="Rhea" id="RHEA:24388"/>
        <dbReference type="ChEBI" id="CHEBI:16704"/>
        <dbReference type="ChEBI" id="CHEBI:17568"/>
        <dbReference type="ChEBI" id="CHEBI:43474"/>
        <dbReference type="ChEBI" id="CHEBI:57720"/>
        <dbReference type="EC" id="2.4.2.3"/>
    </reaction>
</comment>
<dbReference type="PANTHER" id="PTHR43691:SF11">
    <property type="entry name" value="FI09636P-RELATED"/>
    <property type="match status" value="1"/>
</dbReference>
<dbReference type="AlphaFoldDB" id="A0A429Z6G8"/>
<dbReference type="GO" id="GO:0004850">
    <property type="term" value="F:uridine phosphorylase activity"/>
    <property type="evidence" value="ECO:0007669"/>
    <property type="project" value="UniProtKB-EC"/>
</dbReference>
<evidence type="ECO:0000313" key="6">
    <source>
        <dbReference type="Proteomes" id="UP000277864"/>
    </source>
</evidence>
<proteinExistence type="predicted"/>
<feature type="domain" description="Nucleoside phosphorylase" evidence="4">
    <location>
        <begin position="17"/>
        <end position="232"/>
    </location>
</feature>
<reference evidence="5 6" key="1">
    <citation type="submission" date="2018-03" db="EMBL/GenBank/DDBJ databases">
        <authorList>
            <person name="Gulvik C.A."/>
        </authorList>
    </citation>
    <scope>NUCLEOTIDE SEQUENCE [LARGE SCALE GENOMIC DNA]</scope>
    <source>
        <strain evidence="5 6">JCM 31581</strain>
    </source>
</reference>
<dbReference type="GO" id="GO:0005829">
    <property type="term" value="C:cytosol"/>
    <property type="evidence" value="ECO:0007669"/>
    <property type="project" value="TreeGrafter"/>
</dbReference>
<accession>A0A429Z6G8</accession>
<dbReference type="InterPro" id="IPR000845">
    <property type="entry name" value="Nucleoside_phosphorylase_d"/>
</dbReference>
<evidence type="ECO:0000256" key="2">
    <source>
        <dbReference type="ARBA" id="ARBA00021980"/>
    </source>
</evidence>
<dbReference type="GO" id="GO:0009116">
    <property type="term" value="P:nucleoside metabolic process"/>
    <property type="evidence" value="ECO:0007669"/>
    <property type="project" value="InterPro"/>
</dbReference>
<gene>
    <name evidence="5" type="ORF">C7P63_05625</name>
</gene>
<dbReference type="Proteomes" id="UP000277864">
    <property type="component" value="Unassembled WGS sequence"/>
</dbReference>
<dbReference type="Gene3D" id="3.40.50.1580">
    <property type="entry name" value="Nucleoside phosphorylase domain"/>
    <property type="match status" value="1"/>
</dbReference>
<dbReference type="PANTHER" id="PTHR43691">
    <property type="entry name" value="URIDINE PHOSPHORYLASE"/>
    <property type="match status" value="1"/>
</dbReference>
<sequence>MSKPTLYLQSKPEDIAKYVIFSGDPRRVEKIITQLENVTEVSVNREYHTYTGFYQGVRITVTSTGIGGPSAAIAMEEMYECGMEVAVRLGTVMGLKDNLGHFIIPSAAMRWESTSKEYVDASFPAVANHELVEIMNESVAHNNRVSENGIVCSTDGYYTQMKESRLSKKMGTDVLGTFSGLQKYNIAGMDMESGVVLTLGNLMDIKACTVTLATVLDNLKEEIPHEERIEEERILAKIVLDGLVAYDKKEKQND</sequence>
<organism evidence="5 6">
    <name type="scientific">Vagococcus humatus</name>
    <dbReference type="NCBI Taxonomy" id="1889241"/>
    <lineage>
        <taxon>Bacteria</taxon>
        <taxon>Bacillati</taxon>
        <taxon>Bacillota</taxon>
        <taxon>Bacilli</taxon>
        <taxon>Lactobacillales</taxon>
        <taxon>Enterococcaceae</taxon>
        <taxon>Vagococcus</taxon>
    </lineage>
</organism>
<evidence type="ECO:0000313" key="5">
    <source>
        <dbReference type="EMBL" id="RST89254.1"/>
    </source>
</evidence>
<name>A0A429Z6G8_9ENTE</name>
<dbReference type="CDD" id="cd17767">
    <property type="entry name" value="UP_EcUdp-like"/>
    <property type="match status" value="1"/>
</dbReference>
<protein>
    <recommendedName>
        <fullName evidence="2">Uridine phosphorylase</fullName>
        <ecNumber evidence="1">2.4.2.3</ecNumber>
    </recommendedName>
</protein>
<evidence type="ECO:0000259" key="4">
    <source>
        <dbReference type="Pfam" id="PF01048"/>
    </source>
</evidence>
<evidence type="ECO:0000256" key="1">
    <source>
        <dbReference type="ARBA" id="ARBA00011888"/>
    </source>
</evidence>
<dbReference type="Pfam" id="PF01048">
    <property type="entry name" value="PNP_UDP_1"/>
    <property type="match status" value="1"/>
</dbReference>